<protein>
    <recommendedName>
        <fullName evidence="8">Histidine kinase domain-containing protein</fullName>
    </recommendedName>
</protein>
<dbReference type="PANTHER" id="PTHR43065">
    <property type="entry name" value="SENSOR HISTIDINE KINASE"/>
    <property type="match status" value="1"/>
</dbReference>
<dbReference type="InterPro" id="IPR036890">
    <property type="entry name" value="HATPase_C_sf"/>
</dbReference>
<evidence type="ECO:0000313" key="10">
    <source>
        <dbReference type="Proteomes" id="UP001272052"/>
    </source>
</evidence>
<dbReference type="Gene3D" id="3.30.565.10">
    <property type="entry name" value="Histidine kinase-like ATPase, C-terminal domain"/>
    <property type="match status" value="1"/>
</dbReference>
<keyword evidence="6" id="KW-0902">Two-component regulatory system</keyword>
<keyword evidence="2" id="KW-0808">Transferase</keyword>
<evidence type="ECO:0000256" key="7">
    <source>
        <dbReference type="SAM" id="MobiDB-lite"/>
    </source>
</evidence>
<comment type="caution">
    <text evidence="9">The sequence shown here is derived from an EMBL/GenBank/DDBJ whole genome shotgun (WGS) entry which is preliminary data.</text>
</comment>
<keyword evidence="4" id="KW-0418">Kinase</keyword>
<dbReference type="SUPFAM" id="SSF55874">
    <property type="entry name" value="ATPase domain of HSP90 chaperone/DNA topoisomerase II/histidine kinase"/>
    <property type="match status" value="1"/>
</dbReference>
<evidence type="ECO:0000313" key="9">
    <source>
        <dbReference type="EMBL" id="MDV0445590.1"/>
    </source>
</evidence>
<reference evidence="9 10" key="1">
    <citation type="submission" date="2023-06" db="EMBL/GenBank/DDBJ databases">
        <title>Genome sequence of Methanimicrococcus sp. At1.</title>
        <authorList>
            <person name="Protasov E."/>
            <person name="Platt K."/>
            <person name="Poehlein A."/>
            <person name="Daniel R."/>
            <person name="Brune A."/>
        </authorList>
    </citation>
    <scope>NUCLEOTIDE SEQUENCE [LARGE SCALE GENOMIC DNA]</scope>
    <source>
        <strain evidence="9 10">At1</strain>
    </source>
</reference>
<dbReference type="PANTHER" id="PTHR43065:SF10">
    <property type="entry name" value="PEROXIDE STRESS-ACTIVATED HISTIDINE KINASE MAK3"/>
    <property type="match status" value="1"/>
</dbReference>
<feature type="region of interest" description="Disordered" evidence="7">
    <location>
        <begin position="1"/>
        <end position="33"/>
    </location>
</feature>
<accession>A0ABU3VQ93</accession>
<evidence type="ECO:0000259" key="8">
    <source>
        <dbReference type="PROSITE" id="PS50109"/>
    </source>
</evidence>
<keyword evidence="3" id="KW-0547">Nucleotide-binding</keyword>
<evidence type="ECO:0000256" key="1">
    <source>
        <dbReference type="ARBA" id="ARBA00022553"/>
    </source>
</evidence>
<dbReference type="EMBL" id="JAWDKC010000019">
    <property type="protein sequence ID" value="MDV0445590.1"/>
    <property type="molecule type" value="Genomic_DNA"/>
</dbReference>
<gene>
    <name evidence="9" type="ORF">MmiAt1_11750</name>
</gene>
<dbReference type="Pfam" id="PF02518">
    <property type="entry name" value="HATPase_c"/>
    <property type="match status" value="1"/>
</dbReference>
<name>A0ABU3VQ93_9EURY</name>
<evidence type="ECO:0000256" key="5">
    <source>
        <dbReference type="ARBA" id="ARBA00022840"/>
    </source>
</evidence>
<dbReference type="InterPro" id="IPR003594">
    <property type="entry name" value="HATPase_dom"/>
</dbReference>
<evidence type="ECO:0000256" key="2">
    <source>
        <dbReference type="ARBA" id="ARBA00022679"/>
    </source>
</evidence>
<keyword evidence="5" id="KW-0067">ATP-binding</keyword>
<evidence type="ECO:0000256" key="3">
    <source>
        <dbReference type="ARBA" id="ARBA00022741"/>
    </source>
</evidence>
<evidence type="ECO:0000256" key="6">
    <source>
        <dbReference type="ARBA" id="ARBA00023012"/>
    </source>
</evidence>
<dbReference type="SMART" id="SM00387">
    <property type="entry name" value="HATPase_c"/>
    <property type="match status" value="1"/>
</dbReference>
<sequence>MSQNTKKCTAPRPFTPEREDLFETPSASHHLSVRSPEMMQQTEFAFLHDILNSAGGLRGYLELLTEIDDPEKMKKYSANAILLCDSMVEEIEYHRAFLKAEGNQFKPVLEVTKTHEILELTAMKLKLHDVSKGRSIEIVDGPVESIATDKVLLSRILVNMTKNAIEATVEGGSVQIGSSKKDDRISFWVHNSSVIDPEIQEMLFNTQFSTKGVNRGLGMFSIRLLGEKALGGHVHFESTEEKGTYFCIDLPINM</sequence>
<keyword evidence="10" id="KW-1185">Reference proteome</keyword>
<dbReference type="Proteomes" id="UP001272052">
    <property type="component" value="Unassembled WGS sequence"/>
</dbReference>
<organism evidence="9 10">
    <name type="scientific">Methanimicrococcus hacksteinii</name>
    <dbReference type="NCBI Taxonomy" id="3028293"/>
    <lineage>
        <taxon>Archaea</taxon>
        <taxon>Methanobacteriati</taxon>
        <taxon>Methanobacteriota</taxon>
        <taxon>Stenosarchaea group</taxon>
        <taxon>Methanomicrobia</taxon>
        <taxon>Methanosarcinales</taxon>
        <taxon>Methanosarcinaceae</taxon>
        <taxon>Methanimicrococcus</taxon>
    </lineage>
</organism>
<proteinExistence type="predicted"/>
<keyword evidence="1" id="KW-0597">Phosphoprotein</keyword>
<feature type="domain" description="Histidine kinase" evidence="8">
    <location>
        <begin position="45"/>
        <end position="254"/>
    </location>
</feature>
<evidence type="ECO:0000256" key="4">
    <source>
        <dbReference type="ARBA" id="ARBA00022777"/>
    </source>
</evidence>
<dbReference type="PROSITE" id="PS50109">
    <property type="entry name" value="HIS_KIN"/>
    <property type="match status" value="1"/>
</dbReference>
<dbReference type="InterPro" id="IPR005467">
    <property type="entry name" value="His_kinase_dom"/>
</dbReference>
<dbReference type="RefSeq" id="WP_318786008.1">
    <property type="nucleotide sequence ID" value="NZ_JAWDKC010000019.1"/>
</dbReference>